<reference evidence="2 3" key="1">
    <citation type="submission" date="2019-08" db="EMBL/GenBank/DDBJ databases">
        <title>Whole genome of Aphis craccivora.</title>
        <authorList>
            <person name="Voronova N.V."/>
            <person name="Shulinski R.S."/>
            <person name="Bandarenka Y.V."/>
            <person name="Zhorov D.G."/>
            <person name="Warner D."/>
        </authorList>
    </citation>
    <scope>NUCLEOTIDE SEQUENCE [LARGE SCALE GENOMIC DNA]</scope>
    <source>
        <strain evidence="2">180601</strain>
        <tissue evidence="2">Whole Body</tissue>
    </source>
</reference>
<sequence>MCMIKIIIKCDILDTDAASWGGFVGWGWGAVWGLVSTFDFLDFSVETVGVSSVVDDAGGTVGFQKTVSSFDVAVSVAGFGLAVHVVCVWVVYAVFEAVWLRGFIHIC</sequence>
<dbReference type="AlphaFoldDB" id="A0A6G0YP88"/>
<evidence type="ECO:0000256" key="1">
    <source>
        <dbReference type="SAM" id="Phobius"/>
    </source>
</evidence>
<dbReference type="EMBL" id="VUJU01003055">
    <property type="protein sequence ID" value="KAF0759246.1"/>
    <property type="molecule type" value="Genomic_DNA"/>
</dbReference>
<evidence type="ECO:0000313" key="2">
    <source>
        <dbReference type="EMBL" id="KAF0759246.1"/>
    </source>
</evidence>
<keyword evidence="1" id="KW-1133">Transmembrane helix</keyword>
<accession>A0A6G0YP88</accession>
<organism evidence="2 3">
    <name type="scientific">Aphis craccivora</name>
    <name type="common">Cowpea aphid</name>
    <dbReference type="NCBI Taxonomy" id="307492"/>
    <lineage>
        <taxon>Eukaryota</taxon>
        <taxon>Metazoa</taxon>
        <taxon>Ecdysozoa</taxon>
        <taxon>Arthropoda</taxon>
        <taxon>Hexapoda</taxon>
        <taxon>Insecta</taxon>
        <taxon>Pterygota</taxon>
        <taxon>Neoptera</taxon>
        <taxon>Paraneoptera</taxon>
        <taxon>Hemiptera</taxon>
        <taxon>Sternorrhyncha</taxon>
        <taxon>Aphidomorpha</taxon>
        <taxon>Aphidoidea</taxon>
        <taxon>Aphididae</taxon>
        <taxon>Aphidini</taxon>
        <taxon>Aphis</taxon>
        <taxon>Aphis</taxon>
    </lineage>
</organism>
<evidence type="ECO:0008006" key="4">
    <source>
        <dbReference type="Google" id="ProtNLM"/>
    </source>
</evidence>
<keyword evidence="1" id="KW-0812">Transmembrane</keyword>
<feature type="transmembrane region" description="Helical" evidence="1">
    <location>
        <begin position="72"/>
        <end position="95"/>
    </location>
</feature>
<keyword evidence="1" id="KW-0472">Membrane</keyword>
<keyword evidence="3" id="KW-1185">Reference proteome</keyword>
<proteinExistence type="predicted"/>
<comment type="caution">
    <text evidence="2">The sequence shown here is derived from an EMBL/GenBank/DDBJ whole genome shotgun (WGS) entry which is preliminary data.</text>
</comment>
<protein>
    <recommendedName>
        <fullName evidence="4">Transmembrane protein</fullName>
    </recommendedName>
</protein>
<evidence type="ECO:0000313" key="3">
    <source>
        <dbReference type="Proteomes" id="UP000478052"/>
    </source>
</evidence>
<gene>
    <name evidence="2" type="ORF">FWK35_00014422</name>
</gene>
<name>A0A6G0YP88_APHCR</name>
<dbReference type="Proteomes" id="UP000478052">
    <property type="component" value="Unassembled WGS sequence"/>
</dbReference>